<dbReference type="AlphaFoldDB" id="A0A5E6X757"/>
<name>A0A5E6X757_PSEFL</name>
<proteinExistence type="predicted"/>
<protein>
    <recommendedName>
        <fullName evidence="4">Chemotaxis protein CheY</fullName>
    </recommendedName>
</protein>
<reference evidence="1 3" key="1">
    <citation type="submission" date="2019-09" db="EMBL/GenBank/DDBJ databases">
        <authorList>
            <person name="Chandra G."/>
            <person name="Truman W A."/>
        </authorList>
    </citation>
    <scope>NUCLEOTIDE SEQUENCE [LARGE SCALE GENOMIC DNA]</scope>
    <source>
        <strain evidence="1">PS662</strain>
    </source>
</reference>
<gene>
    <name evidence="1" type="ORF">PS662_05214</name>
    <name evidence="2" type="ORF">PS662_06059</name>
</gene>
<dbReference type="Gene3D" id="3.40.50.2300">
    <property type="match status" value="1"/>
</dbReference>
<sequence>MNLKPAKGLPLLNKALRILIADKQHFQRLRMERLFNQLGYYRVAPAQNLEELLTLIEYGDVPFDLVVINAALAGEALDLNDYFLDHPQVRHALIYAGAQSPPIPFGGSQKIRLSDAALPDLISIQRLMTTVDPRLPFVGTVISVR</sequence>
<evidence type="ECO:0000313" key="1">
    <source>
        <dbReference type="EMBL" id="VVN36856.1"/>
    </source>
</evidence>
<dbReference type="EMBL" id="CABVHK010000021">
    <property type="protein sequence ID" value="VVN36856.1"/>
    <property type="molecule type" value="Genomic_DNA"/>
</dbReference>
<accession>A0A5E6X757</accession>
<dbReference type="Proteomes" id="UP000326953">
    <property type="component" value="Unassembled WGS sequence"/>
</dbReference>
<organism evidence="1 3">
    <name type="scientific">Pseudomonas fluorescens</name>
    <dbReference type="NCBI Taxonomy" id="294"/>
    <lineage>
        <taxon>Bacteria</taxon>
        <taxon>Pseudomonadati</taxon>
        <taxon>Pseudomonadota</taxon>
        <taxon>Gammaproteobacteria</taxon>
        <taxon>Pseudomonadales</taxon>
        <taxon>Pseudomonadaceae</taxon>
        <taxon>Pseudomonas</taxon>
    </lineage>
</organism>
<evidence type="ECO:0008006" key="4">
    <source>
        <dbReference type="Google" id="ProtNLM"/>
    </source>
</evidence>
<dbReference type="SUPFAM" id="SSF52172">
    <property type="entry name" value="CheY-like"/>
    <property type="match status" value="1"/>
</dbReference>
<dbReference type="InterPro" id="IPR011006">
    <property type="entry name" value="CheY-like_superfamily"/>
</dbReference>
<dbReference type="EMBL" id="CABVHK010000041">
    <property type="protein sequence ID" value="VVN47916.1"/>
    <property type="molecule type" value="Genomic_DNA"/>
</dbReference>
<evidence type="ECO:0000313" key="3">
    <source>
        <dbReference type="Proteomes" id="UP000326953"/>
    </source>
</evidence>
<evidence type="ECO:0000313" key="2">
    <source>
        <dbReference type="EMBL" id="VVN47916.1"/>
    </source>
</evidence>